<comment type="caution">
    <text evidence="2">The sequence shown here is derived from an EMBL/GenBank/DDBJ whole genome shotgun (WGS) entry which is preliminary data.</text>
</comment>
<name>A0AAW1G1X1_ZOAVI</name>
<evidence type="ECO:0000313" key="2">
    <source>
        <dbReference type="EMBL" id="KAK9540823.1"/>
    </source>
</evidence>
<evidence type="ECO:0000313" key="3">
    <source>
        <dbReference type="Proteomes" id="UP001488805"/>
    </source>
</evidence>
<protein>
    <submittedName>
        <fullName evidence="2">Uncharacterized protein</fullName>
    </submittedName>
</protein>
<reference evidence="2 3" key="1">
    <citation type="journal article" date="2024" name="Genome Biol. Evol.">
        <title>Chromosome-level genome assembly of the viviparous eelpout Zoarces viviparus.</title>
        <authorList>
            <person name="Fuhrmann N."/>
            <person name="Brasseur M.V."/>
            <person name="Bakowski C.E."/>
            <person name="Podsiadlowski L."/>
            <person name="Prost S."/>
            <person name="Krehenwinkel H."/>
            <person name="Mayer C."/>
        </authorList>
    </citation>
    <scope>NUCLEOTIDE SEQUENCE [LARGE SCALE GENOMIC DNA]</scope>
    <source>
        <strain evidence="2">NO-MEL_2022_Ind0_liver</strain>
    </source>
</reference>
<proteinExistence type="predicted"/>
<gene>
    <name evidence="2" type="ORF">VZT92_003249</name>
</gene>
<organism evidence="2 3">
    <name type="scientific">Zoarces viviparus</name>
    <name type="common">Viviparous eelpout</name>
    <name type="synonym">Blennius viviparus</name>
    <dbReference type="NCBI Taxonomy" id="48416"/>
    <lineage>
        <taxon>Eukaryota</taxon>
        <taxon>Metazoa</taxon>
        <taxon>Chordata</taxon>
        <taxon>Craniata</taxon>
        <taxon>Vertebrata</taxon>
        <taxon>Euteleostomi</taxon>
        <taxon>Actinopterygii</taxon>
        <taxon>Neopterygii</taxon>
        <taxon>Teleostei</taxon>
        <taxon>Neoteleostei</taxon>
        <taxon>Acanthomorphata</taxon>
        <taxon>Eupercaria</taxon>
        <taxon>Perciformes</taxon>
        <taxon>Cottioidei</taxon>
        <taxon>Zoarcales</taxon>
        <taxon>Zoarcidae</taxon>
        <taxon>Zoarcinae</taxon>
        <taxon>Zoarces</taxon>
    </lineage>
</organism>
<feature type="compositionally biased region" description="Pro residues" evidence="1">
    <location>
        <begin position="1"/>
        <end position="23"/>
    </location>
</feature>
<accession>A0AAW1G1X1</accession>
<evidence type="ECO:0000256" key="1">
    <source>
        <dbReference type="SAM" id="MobiDB-lite"/>
    </source>
</evidence>
<keyword evidence="3" id="KW-1185">Reference proteome</keyword>
<feature type="region of interest" description="Disordered" evidence="1">
    <location>
        <begin position="51"/>
        <end position="94"/>
    </location>
</feature>
<feature type="compositionally biased region" description="Low complexity" evidence="1">
    <location>
        <begin position="81"/>
        <end position="90"/>
    </location>
</feature>
<dbReference type="Proteomes" id="UP001488805">
    <property type="component" value="Unassembled WGS sequence"/>
</dbReference>
<feature type="region of interest" description="Disordered" evidence="1">
    <location>
        <begin position="1"/>
        <end position="24"/>
    </location>
</feature>
<dbReference type="AlphaFoldDB" id="A0AAW1G1X1"/>
<sequence length="177" mass="20134">MLPSPFSRPYPQSQPPPAPPPNPYMTHPLVTSGWITVDMAHLLAEINYKPQHRQSQEERHQGQVTDSSGDVRHHRGGGGPCCKAGGPSSGQKRQRAAAGWSHRPGSHFLYPVWRFSPQSQKTSVPRGYYSHQLRSFHRRPLMPFLLFIQPPNLQRPDLHHPAPRLLDPRHPPVVYFM</sequence>
<dbReference type="EMBL" id="JBCEZU010000013">
    <property type="protein sequence ID" value="KAK9540823.1"/>
    <property type="molecule type" value="Genomic_DNA"/>
</dbReference>